<comment type="caution">
    <text evidence="2">The sequence shown here is derived from an EMBL/GenBank/DDBJ whole genome shotgun (WGS) entry which is preliminary data.</text>
</comment>
<organism evidence="2 3">
    <name type="scientific">Azospirillum picis</name>
    <dbReference type="NCBI Taxonomy" id="488438"/>
    <lineage>
        <taxon>Bacteria</taxon>
        <taxon>Pseudomonadati</taxon>
        <taxon>Pseudomonadota</taxon>
        <taxon>Alphaproteobacteria</taxon>
        <taxon>Rhodospirillales</taxon>
        <taxon>Azospirillaceae</taxon>
        <taxon>Azospirillum</taxon>
    </lineage>
</organism>
<dbReference type="Gene3D" id="3.90.1340.10">
    <property type="entry name" value="Phage tail collar domain"/>
    <property type="match status" value="1"/>
</dbReference>
<evidence type="ECO:0000313" key="2">
    <source>
        <dbReference type="EMBL" id="MDQ0531601.1"/>
    </source>
</evidence>
<dbReference type="InterPro" id="IPR037053">
    <property type="entry name" value="Phage_tail_collar_dom_sf"/>
</dbReference>
<accession>A0ABU0MEB0</accession>
<name>A0ABU0MEB0_9PROT</name>
<dbReference type="SUPFAM" id="SSF88874">
    <property type="entry name" value="Receptor-binding domain of short tail fibre protein gp12"/>
    <property type="match status" value="1"/>
</dbReference>
<sequence length="191" mass="19316">MAGNYCPNNTLEATGQLLQINQYQALYSLLGTVYGGDARTTFGVPDLRGRAPVHYGQGPGLTAHPIGQKFGQEGVSQTIAMLAPHNHTAVVTGSGDAPAQVKARQVDGTTNVPQPGYMLAQGTNGLDPSNTYIDPAVSTGTDVALGGVSGGGAASAVIIGTTGAGTAIPTVPPSIATRYCIVANGIYPPRP</sequence>
<reference evidence="2 3" key="1">
    <citation type="submission" date="2023-07" db="EMBL/GenBank/DDBJ databases">
        <title>Genomic Encyclopedia of Type Strains, Phase IV (KMG-IV): sequencing the most valuable type-strain genomes for metagenomic binning, comparative biology and taxonomic classification.</title>
        <authorList>
            <person name="Goeker M."/>
        </authorList>
    </citation>
    <scope>NUCLEOTIDE SEQUENCE [LARGE SCALE GENOMIC DNA]</scope>
    <source>
        <strain evidence="2 3">DSM 19922</strain>
    </source>
</reference>
<feature type="domain" description="Phage tail collar" evidence="1">
    <location>
        <begin position="1"/>
        <end position="52"/>
    </location>
</feature>
<proteinExistence type="predicted"/>
<protein>
    <submittedName>
        <fullName evidence="2">Microcystin-dependent protein</fullName>
    </submittedName>
</protein>
<keyword evidence="3" id="KW-1185">Reference proteome</keyword>
<evidence type="ECO:0000313" key="3">
    <source>
        <dbReference type="Proteomes" id="UP001244552"/>
    </source>
</evidence>
<dbReference type="EMBL" id="JAUSVU010000001">
    <property type="protein sequence ID" value="MDQ0531601.1"/>
    <property type="molecule type" value="Genomic_DNA"/>
</dbReference>
<dbReference type="Pfam" id="PF07484">
    <property type="entry name" value="Collar"/>
    <property type="match status" value="1"/>
</dbReference>
<dbReference type="InterPro" id="IPR011083">
    <property type="entry name" value="Phage_tail_collar_dom"/>
</dbReference>
<dbReference type="Proteomes" id="UP001244552">
    <property type="component" value="Unassembled WGS sequence"/>
</dbReference>
<evidence type="ECO:0000259" key="1">
    <source>
        <dbReference type="Pfam" id="PF07484"/>
    </source>
</evidence>
<gene>
    <name evidence="2" type="ORF">QO018_000433</name>
</gene>